<dbReference type="Proteomes" id="UP000825935">
    <property type="component" value="Chromosome 18"/>
</dbReference>
<keyword evidence="1" id="KW-0808">Transferase</keyword>
<evidence type="ECO:0000259" key="3">
    <source>
        <dbReference type="PROSITE" id="PS51186"/>
    </source>
</evidence>
<dbReference type="EMBL" id="CM035423">
    <property type="protein sequence ID" value="KAH7366138.1"/>
    <property type="molecule type" value="Genomic_DNA"/>
</dbReference>
<dbReference type="CDD" id="cd04301">
    <property type="entry name" value="NAT_SF"/>
    <property type="match status" value="1"/>
</dbReference>
<dbReference type="PROSITE" id="PS51186">
    <property type="entry name" value="GNAT"/>
    <property type="match status" value="1"/>
</dbReference>
<organism evidence="4 5">
    <name type="scientific">Ceratopteris richardii</name>
    <name type="common">Triangle waterfern</name>
    <dbReference type="NCBI Taxonomy" id="49495"/>
    <lineage>
        <taxon>Eukaryota</taxon>
        <taxon>Viridiplantae</taxon>
        <taxon>Streptophyta</taxon>
        <taxon>Embryophyta</taxon>
        <taxon>Tracheophyta</taxon>
        <taxon>Polypodiopsida</taxon>
        <taxon>Polypodiidae</taxon>
        <taxon>Polypodiales</taxon>
        <taxon>Pteridineae</taxon>
        <taxon>Pteridaceae</taxon>
        <taxon>Parkerioideae</taxon>
        <taxon>Ceratopteris</taxon>
    </lineage>
</organism>
<dbReference type="Gene3D" id="3.40.630.30">
    <property type="match status" value="1"/>
</dbReference>
<keyword evidence="2" id="KW-0012">Acyltransferase</keyword>
<dbReference type="PANTHER" id="PTHR43626:SF1">
    <property type="entry name" value="GCN5-RELATED N-ACETYLTRANSFERASE 1, CHLOROPLASTIC"/>
    <property type="match status" value="1"/>
</dbReference>
<proteinExistence type="predicted"/>
<protein>
    <recommendedName>
        <fullName evidence="3">N-acetyltransferase domain-containing protein</fullName>
    </recommendedName>
</protein>
<evidence type="ECO:0000313" key="5">
    <source>
        <dbReference type="Proteomes" id="UP000825935"/>
    </source>
</evidence>
<gene>
    <name evidence="4" type="ORF">KP509_18G064900</name>
</gene>
<dbReference type="GO" id="GO:0005737">
    <property type="term" value="C:cytoplasm"/>
    <property type="evidence" value="ECO:0007669"/>
    <property type="project" value="TreeGrafter"/>
</dbReference>
<dbReference type="OrthoDB" id="2744543at2759"/>
<name>A0A8T2SU43_CERRI</name>
<dbReference type="InterPro" id="IPR045039">
    <property type="entry name" value="NSI-like"/>
</dbReference>
<dbReference type="SUPFAM" id="SSF55729">
    <property type="entry name" value="Acyl-CoA N-acyltransferases (Nat)"/>
    <property type="match status" value="1"/>
</dbReference>
<dbReference type="GO" id="GO:0008080">
    <property type="term" value="F:N-acetyltransferase activity"/>
    <property type="evidence" value="ECO:0007669"/>
    <property type="project" value="InterPro"/>
</dbReference>
<evidence type="ECO:0000256" key="1">
    <source>
        <dbReference type="ARBA" id="ARBA00022679"/>
    </source>
</evidence>
<keyword evidence="5" id="KW-1185">Reference proteome</keyword>
<dbReference type="AlphaFoldDB" id="A0A8T2SU43"/>
<dbReference type="PANTHER" id="PTHR43626">
    <property type="entry name" value="ACYL-COA N-ACYLTRANSFERASE"/>
    <property type="match status" value="1"/>
</dbReference>
<dbReference type="Pfam" id="PF00583">
    <property type="entry name" value="Acetyltransf_1"/>
    <property type="match status" value="1"/>
</dbReference>
<reference evidence="4" key="1">
    <citation type="submission" date="2021-08" db="EMBL/GenBank/DDBJ databases">
        <title>WGS assembly of Ceratopteris richardii.</title>
        <authorList>
            <person name="Marchant D.B."/>
            <person name="Chen G."/>
            <person name="Jenkins J."/>
            <person name="Shu S."/>
            <person name="Leebens-Mack J."/>
            <person name="Grimwood J."/>
            <person name="Schmutz J."/>
            <person name="Soltis P."/>
            <person name="Soltis D."/>
            <person name="Chen Z.-H."/>
        </authorList>
    </citation>
    <scope>NUCLEOTIDE SEQUENCE</scope>
    <source>
        <strain evidence="4">Whitten #5841</strain>
        <tissue evidence="4">Leaf</tissue>
    </source>
</reference>
<sequence>MAALVPLSSTSPDKHHRYPFGLSDTLTLPRRQWNARLPRNLVGFSPLVSFFRHFSRRSSSDQPPIWWAAAVPQGIAGATTESERVGASEVGEAFGVTETGRFSVSDETFLERGFKFRNSLEGIDLDQLNELFVKVGFPRRHKQKLELALKHTSSICWLEEVKSSKLIAFARATGDDVFNAIIWDVVVDPSYQGLGLGKAIMERLMVDLLNKGIMNIGLYAEPNVVGFYKPLGYIADPQGIRAMAYSKKGR</sequence>
<comment type="caution">
    <text evidence="4">The sequence shown here is derived from an EMBL/GenBank/DDBJ whole genome shotgun (WGS) entry which is preliminary data.</text>
</comment>
<accession>A0A8T2SU43</accession>
<evidence type="ECO:0000256" key="2">
    <source>
        <dbReference type="ARBA" id="ARBA00023315"/>
    </source>
</evidence>
<feature type="domain" description="N-acetyltransferase" evidence="3">
    <location>
        <begin position="114"/>
        <end position="250"/>
    </location>
</feature>
<dbReference type="InterPro" id="IPR016181">
    <property type="entry name" value="Acyl_CoA_acyltransferase"/>
</dbReference>
<evidence type="ECO:0000313" key="4">
    <source>
        <dbReference type="EMBL" id="KAH7366138.1"/>
    </source>
</evidence>
<dbReference type="InterPro" id="IPR000182">
    <property type="entry name" value="GNAT_dom"/>
</dbReference>